<dbReference type="EMBL" id="JAYKXP010000067">
    <property type="protein sequence ID" value="KAK7032216.1"/>
    <property type="molecule type" value="Genomic_DNA"/>
</dbReference>
<organism evidence="1 2">
    <name type="scientific">Paramarasmius palmivorus</name>
    <dbReference type="NCBI Taxonomy" id="297713"/>
    <lineage>
        <taxon>Eukaryota</taxon>
        <taxon>Fungi</taxon>
        <taxon>Dikarya</taxon>
        <taxon>Basidiomycota</taxon>
        <taxon>Agaricomycotina</taxon>
        <taxon>Agaricomycetes</taxon>
        <taxon>Agaricomycetidae</taxon>
        <taxon>Agaricales</taxon>
        <taxon>Marasmiineae</taxon>
        <taxon>Marasmiaceae</taxon>
        <taxon>Paramarasmius</taxon>
    </lineage>
</organism>
<dbReference type="AlphaFoldDB" id="A0AAW0C0Y2"/>
<comment type="caution">
    <text evidence="1">The sequence shown here is derived from an EMBL/GenBank/DDBJ whole genome shotgun (WGS) entry which is preliminary data.</text>
</comment>
<gene>
    <name evidence="1" type="ORF">VNI00_013390</name>
</gene>
<reference evidence="1 2" key="1">
    <citation type="submission" date="2024-01" db="EMBL/GenBank/DDBJ databases">
        <title>A draft genome for a cacao thread blight-causing isolate of Paramarasmius palmivorus.</title>
        <authorList>
            <person name="Baruah I.K."/>
            <person name="Bukari Y."/>
            <person name="Amoako-Attah I."/>
            <person name="Meinhardt L.W."/>
            <person name="Bailey B.A."/>
            <person name="Cohen S.P."/>
        </authorList>
    </citation>
    <scope>NUCLEOTIDE SEQUENCE [LARGE SCALE GENOMIC DNA]</scope>
    <source>
        <strain evidence="1 2">GH-12</strain>
    </source>
</reference>
<proteinExistence type="predicted"/>
<sequence>MSDEHHESIQGSSNGFFRSSVSSFVYGRGESQSGIEDERLLVVQERLRKELAVKDEAIRNLQALLLEVSAASPRRPRLEGAENIFLEKMFMTREPQYHAFPSSFASDDWESNTDVRTQLVLSLLRAATGLHILSLQASTRADSLVVYSASCRLDVFVSVGQDLRAYPFAFDLHFDFAIESGSTATAPGQNNLSRIVRYEPHLFENLSSAFLEHMGPYSYSSTFDLNSLTIFIQDLFSRLSNSFALDARSQLDMDMP</sequence>
<dbReference type="Proteomes" id="UP001383192">
    <property type="component" value="Unassembled WGS sequence"/>
</dbReference>
<protein>
    <submittedName>
        <fullName evidence="1">Uncharacterized protein</fullName>
    </submittedName>
</protein>
<accession>A0AAW0C0Y2</accession>
<keyword evidence="2" id="KW-1185">Reference proteome</keyword>
<evidence type="ECO:0000313" key="1">
    <source>
        <dbReference type="EMBL" id="KAK7032216.1"/>
    </source>
</evidence>
<evidence type="ECO:0000313" key="2">
    <source>
        <dbReference type="Proteomes" id="UP001383192"/>
    </source>
</evidence>
<name>A0AAW0C0Y2_9AGAR</name>